<reference evidence="1 2" key="1">
    <citation type="submission" date="2019-08" db="EMBL/GenBank/DDBJ databases">
        <authorList>
            <person name="Peeters C."/>
        </authorList>
    </citation>
    <scope>NUCLEOTIDE SEQUENCE [LARGE SCALE GENOMIC DNA]</scope>
    <source>
        <strain evidence="1 2">LMG 31121</strain>
    </source>
</reference>
<dbReference type="Proteomes" id="UP000335538">
    <property type="component" value="Unassembled WGS sequence"/>
</dbReference>
<evidence type="ECO:0000313" key="1">
    <source>
        <dbReference type="EMBL" id="VVE85559.1"/>
    </source>
</evidence>
<dbReference type="RefSeq" id="WP_150811389.1">
    <property type="nucleotide sequence ID" value="NZ_CABPSR010000029.1"/>
</dbReference>
<organism evidence="1 2">
    <name type="scientific">Pandoraea sputorum</name>
    <dbReference type="NCBI Taxonomy" id="93222"/>
    <lineage>
        <taxon>Bacteria</taxon>
        <taxon>Pseudomonadati</taxon>
        <taxon>Pseudomonadota</taxon>
        <taxon>Betaproteobacteria</taxon>
        <taxon>Burkholderiales</taxon>
        <taxon>Burkholderiaceae</taxon>
        <taxon>Pandoraea</taxon>
    </lineage>
</organism>
<dbReference type="AlphaFoldDB" id="A0A5E5BI86"/>
<evidence type="ECO:0000313" key="2">
    <source>
        <dbReference type="Proteomes" id="UP000335538"/>
    </source>
</evidence>
<gene>
    <name evidence="1" type="ORF">PSP31121_05301</name>
</gene>
<accession>A0A5E5BI86</accession>
<protein>
    <submittedName>
        <fullName evidence="1">Uncharacterized protein</fullName>
    </submittedName>
</protein>
<dbReference type="EMBL" id="CABPSR010000029">
    <property type="protein sequence ID" value="VVE85559.1"/>
    <property type="molecule type" value="Genomic_DNA"/>
</dbReference>
<proteinExistence type="predicted"/>
<sequence length="65" mass="7374">MAMSSRIIRFLRGVPGNDTDAQRLGRLCALDANAVNPYRKGSIAHGEWTTSRQDRQKLLAYILLW</sequence>
<name>A0A5E5BI86_9BURK</name>